<evidence type="ECO:0000313" key="5">
    <source>
        <dbReference type="Proteomes" id="UP000184148"/>
    </source>
</evidence>
<evidence type="ECO:0000313" key="4">
    <source>
        <dbReference type="EMBL" id="SHE49224.1"/>
    </source>
</evidence>
<dbReference type="InterPro" id="IPR003723">
    <property type="entry name" value="Precorrin-6x_reduct"/>
</dbReference>
<gene>
    <name evidence="4" type="ORF">SAMN02745133_00505</name>
</gene>
<dbReference type="OrthoDB" id="9780707at2"/>
<dbReference type="EMBL" id="FQUY01000002">
    <property type="protein sequence ID" value="SHE49224.1"/>
    <property type="molecule type" value="Genomic_DNA"/>
</dbReference>
<dbReference type="NCBIfam" id="TIGR00715">
    <property type="entry name" value="precor6x_red"/>
    <property type="match status" value="1"/>
</dbReference>
<dbReference type="PANTHER" id="PTHR36925">
    <property type="entry name" value="COBALT-PRECORRIN-6A REDUCTASE"/>
    <property type="match status" value="1"/>
</dbReference>
<organism evidence="4 5">
    <name type="scientific">Desulforamulus putei DSM 12395</name>
    <dbReference type="NCBI Taxonomy" id="1121429"/>
    <lineage>
        <taxon>Bacteria</taxon>
        <taxon>Bacillati</taxon>
        <taxon>Bacillota</taxon>
        <taxon>Clostridia</taxon>
        <taxon>Eubacteriales</taxon>
        <taxon>Peptococcaceae</taxon>
        <taxon>Desulforamulus</taxon>
    </lineage>
</organism>
<dbReference type="Proteomes" id="UP000184148">
    <property type="component" value="Unassembled WGS sequence"/>
</dbReference>
<dbReference type="PROSITE" id="PS51014">
    <property type="entry name" value="COBK_CBIJ"/>
    <property type="match status" value="1"/>
</dbReference>
<reference evidence="5" key="1">
    <citation type="submission" date="2016-11" db="EMBL/GenBank/DDBJ databases">
        <authorList>
            <person name="Varghese N."/>
            <person name="Submissions S."/>
        </authorList>
    </citation>
    <scope>NUCLEOTIDE SEQUENCE [LARGE SCALE GENOMIC DNA]</scope>
    <source>
        <strain evidence="5">DSM 12395</strain>
    </source>
</reference>
<name>A0A1M4TXT3_9FIRM</name>
<dbReference type="PANTHER" id="PTHR36925:SF1">
    <property type="entry name" value="COBALT-PRECORRIN-6A REDUCTASE"/>
    <property type="match status" value="1"/>
</dbReference>
<dbReference type="RefSeq" id="WP_073235247.1">
    <property type="nucleotide sequence ID" value="NZ_FQUY01000002.1"/>
</dbReference>
<dbReference type="STRING" id="1121429.SAMN02745133_00505"/>
<evidence type="ECO:0000256" key="3">
    <source>
        <dbReference type="ARBA" id="ARBA00023002"/>
    </source>
</evidence>
<keyword evidence="2" id="KW-0169">Cobalamin biosynthesis</keyword>
<dbReference type="Pfam" id="PF02571">
    <property type="entry name" value="CbiJ"/>
    <property type="match status" value="1"/>
</dbReference>
<proteinExistence type="predicted"/>
<dbReference type="AlphaFoldDB" id="A0A1M4TXT3"/>
<dbReference type="UniPathway" id="UPA00148"/>
<comment type="pathway">
    <text evidence="1">Cofactor biosynthesis; adenosylcobalamin biosynthesis.</text>
</comment>
<protein>
    <submittedName>
        <fullName evidence="4">Precorrin-6A/cobalt-precorrin-6A reductase</fullName>
    </submittedName>
</protein>
<evidence type="ECO:0000256" key="2">
    <source>
        <dbReference type="ARBA" id="ARBA00022573"/>
    </source>
</evidence>
<evidence type="ECO:0000256" key="1">
    <source>
        <dbReference type="ARBA" id="ARBA00004953"/>
    </source>
</evidence>
<keyword evidence="5" id="KW-1185">Reference proteome</keyword>
<keyword evidence="3" id="KW-0560">Oxidoreductase</keyword>
<accession>A0A1M4TXT3</accession>
<dbReference type="GO" id="GO:0009236">
    <property type="term" value="P:cobalamin biosynthetic process"/>
    <property type="evidence" value="ECO:0007669"/>
    <property type="project" value="UniProtKB-UniPathway"/>
</dbReference>
<dbReference type="GO" id="GO:0016994">
    <property type="term" value="F:precorrin-6A reductase activity"/>
    <property type="evidence" value="ECO:0007669"/>
    <property type="project" value="InterPro"/>
</dbReference>
<sequence>MILVLAGTLEGRDTAALLQRAGFNVTASAVTGYGCHLLQKQGLTRILTGALDEAALTGILRQGIRLLVDATHPFAALASRTAMAAARAAGVPYLRLERPAAELPAHPLVYRAKDLESTIGQALSLGKVLFSTLGSKSLSSLLAAARQAGAKVVARVLPDSKVILHCLQLGLNPGEIIALQGPCSVELNIALYRQYQAEVVLTKDSGSTGGVEEKVAAAIEAGIPVVVWQRPGLDYPLVLHRPEEVLQYCLNHLPKG</sequence>